<organism evidence="1 2">
    <name type="scientific">Bacillus amyloliquefaciens</name>
    <name type="common">Bacillus velezensis</name>
    <dbReference type="NCBI Taxonomy" id="1390"/>
    <lineage>
        <taxon>Bacteria</taxon>
        <taxon>Bacillati</taxon>
        <taxon>Bacillota</taxon>
        <taxon>Bacilli</taxon>
        <taxon>Bacillales</taxon>
        <taxon>Bacillaceae</taxon>
        <taxon>Bacillus</taxon>
        <taxon>Bacillus amyloliquefaciens group</taxon>
    </lineage>
</organism>
<dbReference type="Gene3D" id="3.40.50.300">
    <property type="entry name" value="P-loop containing nucleotide triphosphate hydrolases"/>
    <property type="match status" value="1"/>
</dbReference>
<gene>
    <name evidence="1" type="ORF">PV946_13600</name>
</gene>
<reference evidence="1" key="1">
    <citation type="submission" date="2023-02" db="EMBL/GenBank/DDBJ databases">
        <title>Draft Whole-Genome Sequences of Bacillus Strains of Potential Probiotic for Poultry.</title>
        <authorList>
            <person name="Ma L.M."/>
            <person name="Lopez-Guerra N."/>
            <person name="Zhang G."/>
        </authorList>
    </citation>
    <scope>NUCLEOTIDE SEQUENCE</scope>
    <source>
        <strain evidence="1">OSU1013-24</strain>
    </source>
</reference>
<proteinExistence type="predicted"/>
<dbReference type="EMBL" id="JARKHX010000004">
    <property type="protein sequence ID" value="MDF4194791.1"/>
    <property type="molecule type" value="Genomic_DNA"/>
</dbReference>
<comment type="caution">
    <text evidence="1">The sequence shown here is derived from an EMBL/GenBank/DDBJ whole genome shotgun (WGS) entry which is preliminary data.</text>
</comment>
<sequence length="582" mass="66239">MASYKNFTSKNKKHTKNRTDIYDAAFETPLNPDDNSNLIGKNIFKWAEFISFIRFYPDIFYDMLKPEVGGIELDLYQRVMMRTLSRFPQNYFCIPRGGSKTLTQIMVAYHTAICFPNVTLAITASTKESAVKIWKEKHEEILRFYPSIKDEIKSENFSKDSGRVEFQNGAIIDNLANAQSSKGLRRRRGSLEESALIDKDLYDDAIEPIFNIPRTTMTGEIDPAELNGQINRFSTSGYKNSDEYEKILTMVKETGDLKGSFVFGSDWRIPIHFGRQKMSVINKARQGNVTRFRQNYLCDWIGASDGALINISKLIKARTITHPELSCPRDKNKNFLLNEYVIGVDVARSAAESNNKTAIVVLKIIRNSNNLIRQVQVVNIIEPPNGLSFKEQSIMVKRVFKNYGGNQDTSLSRVKAVIVDGNGVGGGLIDRLLEDVTDPETNEELGCWATINTDQKPDVPNSPEIVYNLKSQGINQDIITQFLDYVESGKLKLLKSYDDIKNQKSISDDVMIEAACIQTQLFIDEVANLRIKKTQNSFTVEQVVKRIDKDRYSAIAYALYYIALFLEKEESDDEYSFGFFFN</sequence>
<protein>
    <recommendedName>
        <fullName evidence="3">Terminase</fullName>
    </recommendedName>
</protein>
<evidence type="ECO:0000313" key="2">
    <source>
        <dbReference type="Proteomes" id="UP001222377"/>
    </source>
</evidence>
<accession>A0AAP3YFS5</accession>
<dbReference type="Proteomes" id="UP001222377">
    <property type="component" value="Unassembled WGS sequence"/>
</dbReference>
<dbReference type="InterPro" id="IPR027417">
    <property type="entry name" value="P-loop_NTPase"/>
</dbReference>
<dbReference type="AlphaFoldDB" id="A0AAP3YFS5"/>
<evidence type="ECO:0008006" key="3">
    <source>
        <dbReference type="Google" id="ProtNLM"/>
    </source>
</evidence>
<name>A0AAP3YFS5_BACAM</name>
<dbReference type="Gene3D" id="3.30.420.240">
    <property type="match status" value="1"/>
</dbReference>
<evidence type="ECO:0000313" key="1">
    <source>
        <dbReference type="EMBL" id="MDF4194791.1"/>
    </source>
</evidence>
<dbReference type="RefSeq" id="WP_276351173.1">
    <property type="nucleotide sequence ID" value="NZ_JARKHX010000004.1"/>
</dbReference>